<dbReference type="SUPFAM" id="SSF53098">
    <property type="entry name" value="Ribonuclease H-like"/>
    <property type="match status" value="1"/>
</dbReference>
<evidence type="ECO:0000259" key="2">
    <source>
        <dbReference type="Pfam" id="PF24626"/>
    </source>
</evidence>
<dbReference type="AlphaFoldDB" id="A0AAF0TH50"/>
<evidence type="ECO:0000259" key="1">
    <source>
        <dbReference type="Pfam" id="PF17921"/>
    </source>
</evidence>
<dbReference type="Proteomes" id="UP001234989">
    <property type="component" value="Chromosome 3"/>
</dbReference>
<dbReference type="Gene3D" id="1.10.340.70">
    <property type="match status" value="1"/>
</dbReference>
<dbReference type="EMBL" id="CP133614">
    <property type="protein sequence ID" value="WMV19191.1"/>
    <property type="molecule type" value="Genomic_DNA"/>
</dbReference>
<dbReference type="Pfam" id="PF24626">
    <property type="entry name" value="SH3_Tf2-1"/>
    <property type="match status" value="1"/>
</dbReference>
<dbReference type="Pfam" id="PF17921">
    <property type="entry name" value="Integrase_H2C2"/>
    <property type="match status" value="1"/>
</dbReference>
<proteinExistence type="predicted"/>
<name>A0AAF0TH50_SOLVR</name>
<feature type="domain" description="Tf2-1-like SH3-like" evidence="2">
    <location>
        <begin position="207"/>
        <end position="271"/>
    </location>
</feature>
<feature type="domain" description="Integrase zinc-binding" evidence="1">
    <location>
        <begin position="1"/>
        <end position="32"/>
    </location>
</feature>
<dbReference type="InterPro" id="IPR012337">
    <property type="entry name" value="RNaseH-like_sf"/>
</dbReference>
<sequence length="289" mass="33764">MYCDLREVFWWNDMKRDVANFVAKCPNCQQIKVEHQKPGGVTLEINIPTWEWEVINMDFITGLPRTRRQHDSIWKGLGTQVHLSTTFNPQTDGQAEHTIHILEDFFRACMIDFKGSWDDHLPLIEFSYNNIYHSIVQIALYEALYEHRCRSPVGWFEVGEATLIGPYSIHEAMEKVQLIRDRLKIAQSHQKSYADVRRIDLEFEIDDWVFLESVTYEGVMRFGKKGKLSPRYVGPYRILKRVGNVAYELELPAELVAVHPVFHIFLLKKCVGDPTFIVAMKIVSLMKRC</sequence>
<dbReference type="PANTHER" id="PTHR45835">
    <property type="entry name" value="YALI0A06105P"/>
    <property type="match status" value="1"/>
</dbReference>
<dbReference type="PANTHER" id="PTHR45835:SF91">
    <property type="entry name" value="RETROTRANSPOSON, TY3-GYPSY SUBCLASS-LIKE PROTEIN"/>
    <property type="match status" value="1"/>
</dbReference>
<evidence type="ECO:0000313" key="4">
    <source>
        <dbReference type="Proteomes" id="UP001234989"/>
    </source>
</evidence>
<protein>
    <submittedName>
        <fullName evidence="3">Uncharacterized protein</fullName>
    </submittedName>
</protein>
<evidence type="ECO:0000313" key="3">
    <source>
        <dbReference type="EMBL" id="WMV19191.1"/>
    </source>
</evidence>
<dbReference type="GO" id="GO:0003676">
    <property type="term" value="F:nucleic acid binding"/>
    <property type="evidence" value="ECO:0007669"/>
    <property type="project" value="InterPro"/>
</dbReference>
<dbReference type="InterPro" id="IPR036397">
    <property type="entry name" value="RNaseH_sf"/>
</dbReference>
<accession>A0AAF0TH50</accession>
<reference evidence="3" key="1">
    <citation type="submission" date="2023-08" db="EMBL/GenBank/DDBJ databases">
        <title>A de novo genome assembly of Solanum verrucosum Schlechtendal, a Mexican diploid species geographically isolated from the other diploid A-genome species in potato relatives.</title>
        <authorList>
            <person name="Hosaka K."/>
        </authorList>
    </citation>
    <scope>NUCLEOTIDE SEQUENCE</scope>
    <source>
        <tissue evidence="3">Young leaves</tissue>
    </source>
</reference>
<keyword evidence="4" id="KW-1185">Reference proteome</keyword>
<dbReference type="Gene3D" id="3.30.420.10">
    <property type="entry name" value="Ribonuclease H-like superfamily/Ribonuclease H"/>
    <property type="match status" value="1"/>
</dbReference>
<organism evidence="3 4">
    <name type="scientific">Solanum verrucosum</name>
    <dbReference type="NCBI Taxonomy" id="315347"/>
    <lineage>
        <taxon>Eukaryota</taxon>
        <taxon>Viridiplantae</taxon>
        <taxon>Streptophyta</taxon>
        <taxon>Embryophyta</taxon>
        <taxon>Tracheophyta</taxon>
        <taxon>Spermatophyta</taxon>
        <taxon>Magnoliopsida</taxon>
        <taxon>eudicotyledons</taxon>
        <taxon>Gunneridae</taxon>
        <taxon>Pentapetalae</taxon>
        <taxon>asterids</taxon>
        <taxon>lamiids</taxon>
        <taxon>Solanales</taxon>
        <taxon>Solanaceae</taxon>
        <taxon>Solanoideae</taxon>
        <taxon>Solaneae</taxon>
        <taxon>Solanum</taxon>
    </lineage>
</organism>
<dbReference type="InterPro" id="IPR041588">
    <property type="entry name" value="Integrase_H2C2"/>
</dbReference>
<gene>
    <name evidence="3" type="ORF">MTR67_012576</name>
</gene>
<dbReference type="InterPro" id="IPR056924">
    <property type="entry name" value="SH3_Tf2-1"/>
</dbReference>